<protein>
    <recommendedName>
        <fullName evidence="2">Arginine vasopressin-induced protein 1</fullName>
    </recommendedName>
</protein>
<feature type="domain" description="Arginine vasopressin-induced protein 1/transcriptional and immune response regulator" evidence="4">
    <location>
        <begin position="1"/>
        <end position="73"/>
    </location>
</feature>
<evidence type="ECO:0000313" key="5">
    <source>
        <dbReference type="Ensembl" id="ENSSMRP00000028195.1"/>
    </source>
</evidence>
<evidence type="ECO:0000256" key="3">
    <source>
        <dbReference type="ARBA" id="ARBA00023306"/>
    </source>
</evidence>
<evidence type="ECO:0000256" key="1">
    <source>
        <dbReference type="ARBA" id="ARBA00002403"/>
    </source>
</evidence>
<dbReference type="InterPro" id="IPR039579">
    <property type="entry name" value="AVPI1"/>
</dbReference>
<dbReference type="GeneTree" id="ENSGT00510000049872"/>
<dbReference type="InterPro" id="IPR020282">
    <property type="entry name" value="Avpi1/C8orf4_dom"/>
</dbReference>
<dbReference type="Proteomes" id="UP000694421">
    <property type="component" value="Unplaced"/>
</dbReference>
<accession>A0A8D0KNL6</accession>
<dbReference type="Pfam" id="PF15063">
    <property type="entry name" value="TC1"/>
    <property type="match status" value="1"/>
</dbReference>
<dbReference type="AlphaFoldDB" id="A0A8D0KNL6"/>
<organism evidence="5 6">
    <name type="scientific">Salvator merianae</name>
    <name type="common">Argentine black and white tegu</name>
    <name type="synonym">Tupinambis merianae</name>
    <dbReference type="NCBI Taxonomy" id="96440"/>
    <lineage>
        <taxon>Eukaryota</taxon>
        <taxon>Metazoa</taxon>
        <taxon>Chordata</taxon>
        <taxon>Craniata</taxon>
        <taxon>Vertebrata</taxon>
        <taxon>Euteleostomi</taxon>
        <taxon>Lepidosauria</taxon>
        <taxon>Squamata</taxon>
        <taxon>Bifurcata</taxon>
        <taxon>Unidentata</taxon>
        <taxon>Episquamata</taxon>
        <taxon>Laterata</taxon>
        <taxon>Teiioidea</taxon>
        <taxon>Teiidae</taxon>
        <taxon>Salvator</taxon>
    </lineage>
</organism>
<name>A0A8D0KNL6_SALMN</name>
<evidence type="ECO:0000256" key="2">
    <source>
        <dbReference type="ARBA" id="ARBA00020697"/>
    </source>
</evidence>
<comment type="function">
    <text evidence="1">May be involved in MAP kinase activation, epithelial sodium channel (ENaC) down-regulation and cell cycling.</text>
</comment>
<dbReference type="PANTHER" id="PTHR14350">
    <property type="entry name" value="ARGININE VASOPRESSIN-INDUCED PROTEIN 1"/>
    <property type="match status" value="1"/>
</dbReference>
<reference evidence="5" key="2">
    <citation type="submission" date="2025-09" db="UniProtKB">
        <authorList>
            <consortium name="Ensembl"/>
        </authorList>
    </citation>
    <scope>IDENTIFICATION</scope>
</reference>
<proteinExistence type="predicted"/>
<dbReference type="OMA" id="ATIWRDP"/>
<keyword evidence="3" id="KW-0131">Cell cycle</keyword>
<keyword evidence="6" id="KW-1185">Reference proteome</keyword>
<dbReference type="GO" id="GO:0043410">
    <property type="term" value="P:positive regulation of MAPK cascade"/>
    <property type="evidence" value="ECO:0007669"/>
    <property type="project" value="Ensembl"/>
</dbReference>
<dbReference type="Ensembl" id="ENSSMRT00000032893.1">
    <property type="protein sequence ID" value="ENSSMRP00000028195.1"/>
    <property type="gene ID" value="ENSSMRG00000021689.1"/>
</dbReference>
<reference evidence="5" key="1">
    <citation type="submission" date="2025-08" db="UniProtKB">
        <authorList>
            <consortium name="Ensembl"/>
        </authorList>
    </citation>
    <scope>IDENTIFICATION</scope>
</reference>
<sequence length="158" mass="17686">MATAASVVCDLPQHKAPKSHPRKAASANIFQGIGLLQLRRLFHNSGDAQADERAQLVWECMGSHCIAQALKQFHRRQRNPRLRSQLSSGARLLELQHFNQLRIEDCSTSCPNDEDCSNSGKEVDVGNRANRYTASYYRGKKRGMGTAGYLHQLHRAAE</sequence>
<evidence type="ECO:0000313" key="6">
    <source>
        <dbReference type="Proteomes" id="UP000694421"/>
    </source>
</evidence>
<evidence type="ECO:0000259" key="4">
    <source>
        <dbReference type="Pfam" id="PF15063"/>
    </source>
</evidence>